<comment type="subcellular location">
    <subcellularLocation>
        <location evidence="1 6">Secreted</location>
    </subcellularLocation>
</comment>
<feature type="chain" id="PRO_5042667756" description="S-protein homolog" evidence="6">
    <location>
        <begin position="28"/>
        <end position="152"/>
    </location>
</feature>
<keyword evidence="8" id="KW-1185">Reference proteome</keyword>
<organism evidence="7 8">
    <name type="scientific">Phaseolus coccineus</name>
    <name type="common">Scarlet runner bean</name>
    <name type="synonym">Phaseolus multiflorus</name>
    <dbReference type="NCBI Taxonomy" id="3886"/>
    <lineage>
        <taxon>Eukaryota</taxon>
        <taxon>Viridiplantae</taxon>
        <taxon>Streptophyta</taxon>
        <taxon>Embryophyta</taxon>
        <taxon>Tracheophyta</taxon>
        <taxon>Spermatophyta</taxon>
        <taxon>Magnoliopsida</taxon>
        <taxon>eudicotyledons</taxon>
        <taxon>Gunneridae</taxon>
        <taxon>Pentapetalae</taxon>
        <taxon>rosids</taxon>
        <taxon>fabids</taxon>
        <taxon>Fabales</taxon>
        <taxon>Fabaceae</taxon>
        <taxon>Papilionoideae</taxon>
        <taxon>50 kb inversion clade</taxon>
        <taxon>NPAAA clade</taxon>
        <taxon>indigoferoid/millettioid clade</taxon>
        <taxon>Phaseoleae</taxon>
        <taxon>Phaseolus</taxon>
    </lineage>
</organism>
<evidence type="ECO:0000256" key="4">
    <source>
        <dbReference type="ARBA" id="ARBA00022525"/>
    </source>
</evidence>
<evidence type="ECO:0000256" key="2">
    <source>
        <dbReference type="ARBA" id="ARBA00005581"/>
    </source>
</evidence>
<evidence type="ECO:0000256" key="6">
    <source>
        <dbReference type="RuleBase" id="RU367044"/>
    </source>
</evidence>
<keyword evidence="4 6" id="KW-0964">Secreted</keyword>
<evidence type="ECO:0000256" key="1">
    <source>
        <dbReference type="ARBA" id="ARBA00004613"/>
    </source>
</evidence>
<protein>
    <recommendedName>
        <fullName evidence="6">S-protein homolog</fullName>
    </recommendedName>
</protein>
<name>A0AAN9RAG8_PHACN</name>
<gene>
    <name evidence="7" type="ORF">VNO80_14087</name>
</gene>
<dbReference type="InterPro" id="IPR010264">
    <property type="entry name" value="Self-incomp_S1"/>
</dbReference>
<reference evidence="7 8" key="1">
    <citation type="submission" date="2024-01" db="EMBL/GenBank/DDBJ databases">
        <title>The genomes of 5 underutilized Papilionoideae crops provide insights into root nodulation and disease resistanc.</title>
        <authorList>
            <person name="Jiang F."/>
        </authorList>
    </citation>
    <scope>NUCLEOTIDE SEQUENCE [LARGE SCALE GENOMIC DNA]</scope>
    <source>
        <strain evidence="7">JINMINGXINNONG_FW02</strain>
        <tissue evidence="7">Leaves</tissue>
    </source>
</reference>
<dbReference type="Proteomes" id="UP001374584">
    <property type="component" value="Unassembled WGS sequence"/>
</dbReference>
<evidence type="ECO:0000256" key="5">
    <source>
        <dbReference type="ARBA" id="ARBA00022729"/>
    </source>
</evidence>
<dbReference type="PANTHER" id="PTHR31232:SF43">
    <property type="entry name" value="S-PROTEIN HOMOLOG 29-RELATED"/>
    <property type="match status" value="1"/>
</dbReference>
<comment type="caution">
    <text evidence="7">The sequence shown here is derived from an EMBL/GenBank/DDBJ whole genome shotgun (WGS) entry which is preliminary data.</text>
</comment>
<evidence type="ECO:0000313" key="7">
    <source>
        <dbReference type="EMBL" id="KAK7365211.1"/>
    </source>
</evidence>
<dbReference type="Pfam" id="PF05938">
    <property type="entry name" value="Self-incomp_S1"/>
    <property type="match status" value="1"/>
</dbReference>
<dbReference type="GO" id="GO:0005576">
    <property type="term" value="C:extracellular region"/>
    <property type="evidence" value="ECO:0007669"/>
    <property type="project" value="UniProtKB-SubCell"/>
</dbReference>
<sequence length="152" mass="17608">MIVSMSKITRVCCLLLTIFFGVQLKCSESGVPLLPTRVTVEITNRLVDRYLAVQCKDKHNDFGVQQLNVGETFSFRFFPKYYYPSTLFFCHFVWLEGDHYFDIYVQDRDGYCHANKCAWDIVAKGPCKTNTGLRECFEWNPPVQEKIAPATK</sequence>
<evidence type="ECO:0000256" key="3">
    <source>
        <dbReference type="ARBA" id="ARBA00022471"/>
    </source>
</evidence>
<evidence type="ECO:0000313" key="8">
    <source>
        <dbReference type="Proteomes" id="UP001374584"/>
    </source>
</evidence>
<dbReference type="EMBL" id="JAYMYR010000005">
    <property type="protein sequence ID" value="KAK7365211.1"/>
    <property type="molecule type" value="Genomic_DNA"/>
</dbReference>
<feature type="signal peptide" evidence="6">
    <location>
        <begin position="1"/>
        <end position="27"/>
    </location>
</feature>
<dbReference type="AlphaFoldDB" id="A0AAN9RAG8"/>
<keyword evidence="5 6" id="KW-0732">Signal</keyword>
<keyword evidence="3 6" id="KW-0713">Self-incompatibility</keyword>
<dbReference type="PANTHER" id="PTHR31232">
    <property type="match status" value="1"/>
</dbReference>
<dbReference type="GO" id="GO:0060320">
    <property type="term" value="P:rejection of self pollen"/>
    <property type="evidence" value="ECO:0007669"/>
    <property type="project" value="UniProtKB-KW"/>
</dbReference>
<proteinExistence type="inferred from homology"/>
<comment type="similarity">
    <text evidence="2 6">Belongs to the plant self-incompatibility (S1) protein family.</text>
</comment>
<accession>A0AAN9RAG8</accession>